<protein>
    <recommendedName>
        <fullName evidence="4">ATP-binding protein</fullName>
    </recommendedName>
</protein>
<dbReference type="Proteomes" id="UP000280307">
    <property type="component" value="Unassembled WGS sequence"/>
</dbReference>
<reference evidence="2 3" key="1">
    <citation type="submission" date="2018-12" db="EMBL/GenBank/DDBJ databases">
        <title>Genome Sequence of Candidatus Viridilinea halotolerans isolated from saline sulfide-rich spring.</title>
        <authorList>
            <person name="Grouzdev D.S."/>
            <person name="Burganskaya E.I."/>
            <person name="Krutkina M.S."/>
            <person name="Sukhacheva M.V."/>
            <person name="Gorlenko V.M."/>
        </authorList>
    </citation>
    <scope>NUCLEOTIDE SEQUENCE [LARGE SCALE GENOMIC DNA]</scope>
    <source>
        <strain evidence="2">Chok-6</strain>
    </source>
</reference>
<sequence>MSIEVVVGAATEAVFGYLLEHGLAAQLRQRLQPDPFKAAFRLALTRAFNQFAHVHPQLVAALFDQHLLTRPAVAQLLAQSIERDHPPDAAALAALYAEQLGTTPERRAALQAEITPAAATLLTALRSELRRMAEFQPLFDSQALDQVALHTGATASEVAAMRQTLDALAQATRDLHQQIIATKERTVMQHNSDARAPHAPPTTAATQIGRAPRSKPNPFIAGSAVPPERFYGRAHERQAIRARIGALTAQSISLVGHFRSGKSSLLEYVLARRTEFCSDEQNALVAKISMADSRYRSALGISDGLRRAIYAQTGEPPWEADENDDTYALEDGLARLARQGRRTILLIDEFCAFDDTAQFYRWGDDWRTLAQSPRLALALVIASHRPLHEIYEQRQVSSPFGNIFLQERLRPFAPDEVLRLLRDGFATNDEQPSAADEALVAELAGGWPFYVQLAASLLWHEGEHTAVRDAFAHQAQPHFVRLWRSLLATEQAALRALVSAGQAPSSELQTSLREQGLLRADGQLFSPLFAAYVRGL</sequence>
<dbReference type="Gene3D" id="3.40.50.300">
    <property type="entry name" value="P-loop containing nucleotide triphosphate hydrolases"/>
    <property type="match status" value="1"/>
</dbReference>
<evidence type="ECO:0000256" key="1">
    <source>
        <dbReference type="SAM" id="MobiDB-lite"/>
    </source>
</evidence>
<dbReference type="InterPro" id="IPR027417">
    <property type="entry name" value="P-loop_NTPase"/>
</dbReference>
<comment type="caution">
    <text evidence="2">The sequence shown here is derived from an EMBL/GenBank/DDBJ whole genome shotgun (WGS) entry which is preliminary data.</text>
</comment>
<evidence type="ECO:0008006" key="4">
    <source>
        <dbReference type="Google" id="ProtNLM"/>
    </source>
</evidence>
<dbReference type="EMBL" id="RSAS01000364">
    <property type="protein sequence ID" value="RRR72978.1"/>
    <property type="molecule type" value="Genomic_DNA"/>
</dbReference>
<name>A0A426U137_9CHLR</name>
<evidence type="ECO:0000313" key="2">
    <source>
        <dbReference type="EMBL" id="RRR72978.1"/>
    </source>
</evidence>
<proteinExistence type="predicted"/>
<gene>
    <name evidence="2" type="ORF">EI684_09485</name>
</gene>
<dbReference type="PANTHER" id="PTHR34301">
    <property type="entry name" value="DNA-BINDING PROTEIN-RELATED"/>
    <property type="match status" value="1"/>
</dbReference>
<dbReference type="PANTHER" id="PTHR34301:SF8">
    <property type="entry name" value="ATPASE DOMAIN-CONTAINING PROTEIN"/>
    <property type="match status" value="1"/>
</dbReference>
<accession>A0A426U137</accession>
<dbReference type="AlphaFoldDB" id="A0A426U137"/>
<feature type="region of interest" description="Disordered" evidence="1">
    <location>
        <begin position="191"/>
        <end position="218"/>
    </location>
</feature>
<organism evidence="2 3">
    <name type="scientific">Candidatus Viridilinea halotolerans</name>
    <dbReference type="NCBI Taxonomy" id="2491704"/>
    <lineage>
        <taxon>Bacteria</taxon>
        <taxon>Bacillati</taxon>
        <taxon>Chloroflexota</taxon>
        <taxon>Chloroflexia</taxon>
        <taxon>Chloroflexales</taxon>
        <taxon>Chloroflexineae</taxon>
        <taxon>Oscillochloridaceae</taxon>
        <taxon>Candidatus Viridilinea</taxon>
    </lineage>
</organism>
<dbReference type="SUPFAM" id="SSF52540">
    <property type="entry name" value="P-loop containing nucleoside triphosphate hydrolases"/>
    <property type="match status" value="1"/>
</dbReference>
<evidence type="ECO:0000313" key="3">
    <source>
        <dbReference type="Proteomes" id="UP000280307"/>
    </source>
</evidence>